<organism evidence="3 4">
    <name type="scientific">Ancylostoma ceylanicum</name>
    <dbReference type="NCBI Taxonomy" id="53326"/>
    <lineage>
        <taxon>Eukaryota</taxon>
        <taxon>Metazoa</taxon>
        <taxon>Ecdysozoa</taxon>
        <taxon>Nematoda</taxon>
        <taxon>Chromadorea</taxon>
        <taxon>Rhabditida</taxon>
        <taxon>Rhabditina</taxon>
        <taxon>Rhabditomorpha</taxon>
        <taxon>Strongyloidea</taxon>
        <taxon>Ancylostomatidae</taxon>
        <taxon>Ancylostomatinae</taxon>
        <taxon>Ancylostoma</taxon>
    </lineage>
</organism>
<feature type="signal peptide" evidence="2">
    <location>
        <begin position="1"/>
        <end position="21"/>
    </location>
</feature>
<dbReference type="AlphaFoldDB" id="A0A016ULZ3"/>
<accession>A0A016ULZ3</accession>
<evidence type="ECO:0000256" key="1">
    <source>
        <dbReference type="SAM" id="MobiDB-lite"/>
    </source>
</evidence>
<dbReference type="Proteomes" id="UP000024635">
    <property type="component" value="Unassembled WGS sequence"/>
</dbReference>
<feature type="compositionally biased region" description="Low complexity" evidence="1">
    <location>
        <begin position="32"/>
        <end position="42"/>
    </location>
</feature>
<dbReference type="EMBL" id="JARK01001371">
    <property type="protein sequence ID" value="EYC15872.1"/>
    <property type="molecule type" value="Genomic_DNA"/>
</dbReference>
<dbReference type="PROSITE" id="PS51257">
    <property type="entry name" value="PROKAR_LIPOPROTEIN"/>
    <property type="match status" value="1"/>
</dbReference>
<feature type="region of interest" description="Disordered" evidence="1">
    <location>
        <begin position="25"/>
        <end position="78"/>
    </location>
</feature>
<keyword evidence="4" id="KW-1185">Reference proteome</keyword>
<evidence type="ECO:0000313" key="3">
    <source>
        <dbReference type="EMBL" id="EYC15872.1"/>
    </source>
</evidence>
<feature type="chain" id="PRO_5001488415" evidence="2">
    <location>
        <begin position="22"/>
        <end position="139"/>
    </location>
</feature>
<evidence type="ECO:0000313" key="4">
    <source>
        <dbReference type="Proteomes" id="UP000024635"/>
    </source>
</evidence>
<keyword evidence="2" id="KW-0732">Signal</keyword>
<sequence>MRVWIFVTLLTVLACVTQVSPSTAGGFGGAPATGQQPGAVVQLPPPPPHIPTPGTGQQSVGVVHLPPPPPYRLRPGTRKERRVDGNSCLCLSKWYSVLERDLRSLNEMLCRNQCDNDKKIYTVNLMKSAHSVAHVILRA</sequence>
<gene>
    <name evidence="3" type="primary">Acey_s0035.g3013</name>
    <name evidence="3" type="ORF">Y032_0035g3013</name>
</gene>
<proteinExistence type="predicted"/>
<protein>
    <submittedName>
        <fullName evidence="3">Uncharacterized protein</fullName>
    </submittedName>
</protein>
<comment type="caution">
    <text evidence="3">The sequence shown here is derived from an EMBL/GenBank/DDBJ whole genome shotgun (WGS) entry which is preliminary data.</text>
</comment>
<evidence type="ECO:0000256" key="2">
    <source>
        <dbReference type="SAM" id="SignalP"/>
    </source>
</evidence>
<name>A0A016ULZ3_9BILA</name>
<reference evidence="4" key="1">
    <citation type="journal article" date="2015" name="Nat. Genet.">
        <title>The genome and transcriptome of the zoonotic hookworm Ancylostoma ceylanicum identify infection-specific gene families.</title>
        <authorList>
            <person name="Schwarz E.M."/>
            <person name="Hu Y."/>
            <person name="Antoshechkin I."/>
            <person name="Miller M.M."/>
            <person name="Sternberg P.W."/>
            <person name="Aroian R.V."/>
        </authorList>
    </citation>
    <scope>NUCLEOTIDE SEQUENCE</scope>
    <source>
        <strain evidence="4">HY135</strain>
    </source>
</reference>